<comment type="function">
    <text evidence="6">Catalyzes the 2'-O-methylation of the ribose of cytidine 1402 (C1402) in 16S rRNA.</text>
</comment>
<dbReference type="NCBIfam" id="TIGR00096">
    <property type="entry name" value="16S rRNA (cytidine(1402)-2'-O)-methyltransferase"/>
    <property type="match status" value="1"/>
</dbReference>
<dbReference type="FunFam" id="3.30.950.10:FF:000002">
    <property type="entry name" value="Ribosomal RNA small subunit methyltransferase I"/>
    <property type="match status" value="1"/>
</dbReference>
<evidence type="ECO:0000313" key="9">
    <source>
        <dbReference type="Proteomes" id="UP000596092"/>
    </source>
</evidence>
<sequence length="290" mass="32242">MTNKNIKTSQKNTPGALYVVATPIGNLEDISVRAVQILSTVDLIACEDTRHTRKLCHYCKIETPLFSYYREREQERSEILINLLAAGKDIALVSDAGTPAICDPGSILVNKARGSGIKVVPIAGPSALTASLSIAGLTDPQFFFGGFLPARSTDRKKFLKNVSSLPYPLIFYETPHRIYDSLLDMADVLGKRRIQLFRELSKIHEEHLEGIITDLAERVREGVKGELVLVVQGAMPTASEKPESIEELILWHRDELQTSLKDTVRNIASDLDIPRSSVYKRALAVWKKSD</sequence>
<keyword evidence="9" id="KW-1185">Reference proteome</keyword>
<dbReference type="EC" id="2.1.1.198" evidence="6"/>
<dbReference type="Gene3D" id="3.40.1010.10">
    <property type="entry name" value="Cobalt-precorrin-4 Transmethylase, Domain 1"/>
    <property type="match status" value="1"/>
</dbReference>
<organism evidence="8 9">
    <name type="scientific">Desulfobulbus oligotrophicus</name>
    <dbReference type="NCBI Taxonomy" id="1909699"/>
    <lineage>
        <taxon>Bacteria</taxon>
        <taxon>Pseudomonadati</taxon>
        <taxon>Thermodesulfobacteriota</taxon>
        <taxon>Desulfobulbia</taxon>
        <taxon>Desulfobulbales</taxon>
        <taxon>Desulfobulbaceae</taxon>
        <taxon>Desulfobulbus</taxon>
    </lineage>
</organism>
<dbReference type="PIRSF" id="PIRSF005917">
    <property type="entry name" value="MTase_YraL"/>
    <property type="match status" value="1"/>
</dbReference>
<name>A0A7T5VF75_9BACT</name>
<gene>
    <name evidence="6 8" type="primary">rsmI</name>
    <name evidence="8" type="ORF">HP555_12670</name>
</gene>
<dbReference type="GO" id="GO:0070677">
    <property type="term" value="F:rRNA (cytosine-2'-O-)-methyltransferase activity"/>
    <property type="evidence" value="ECO:0007669"/>
    <property type="project" value="UniProtKB-UniRule"/>
</dbReference>
<proteinExistence type="inferred from homology"/>
<dbReference type="PANTHER" id="PTHR46111:SF1">
    <property type="entry name" value="RIBOSOMAL RNA SMALL SUBUNIT METHYLTRANSFERASE I"/>
    <property type="match status" value="1"/>
</dbReference>
<dbReference type="RefSeq" id="WP_199262945.1">
    <property type="nucleotide sequence ID" value="NZ_CP054140.1"/>
</dbReference>
<dbReference type="AlphaFoldDB" id="A0A7T5VF75"/>
<dbReference type="Gene3D" id="3.30.950.10">
    <property type="entry name" value="Methyltransferase, Cobalt-precorrin-4 Transmethylase, Domain 2"/>
    <property type="match status" value="1"/>
</dbReference>
<dbReference type="PROSITE" id="PS01296">
    <property type="entry name" value="RSMI"/>
    <property type="match status" value="1"/>
</dbReference>
<keyword evidence="1 6" id="KW-0963">Cytoplasm</keyword>
<evidence type="ECO:0000259" key="7">
    <source>
        <dbReference type="Pfam" id="PF00590"/>
    </source>
</evidence>
<dbReference type="InterPro" id="IPR008189">
    <property type="entry name" value="rRNA_ssu_MeTfrase_I"/>
</dbReference>
<comment type="catalytic activity">
    <reaction evidence="6">
        <text>cytidine(1402) in 16S rRNA + S-adenosyl-L-methionine = 2'-O-methylcytidine(1402) in 16S rRNA + S-adenosyl-L-homocysteine + H(+)</text>
        <dbReference type="Rhea" id="RHEA:42924"/>
        <dbReference type="Rhea" id="RHEA-COMP:10285"/>
        <dbReference type="Rhea" id="RHEA-COMP:10286"/>
        <dbReference type="ChEBI" id="CHEBI:15378"/>
        <dbReference type="ChEBI" id="CHEBI:57856"/>
        <dbReference type="ChEBI" id="CHEBI:59789"/>
        <dbReference type="ChEBI" id="CHEBI:74495"/>
        <dbReference type="ChEBI" id="CHEBI:82748"/>
        <dbReference type="EC" id="2.1.1.198"/>
    </reaction>
</comment>
<dbReference type="GO" id="GO:0005737">
    <property type="term" value="C:cytoplasm"/>
    <property type="evidence" value="ECO:0007669"/>
    <property type="project" value="UniProtKB-SubCell"/>
</dbReference>
<dbReference type="CDD" id="cd11648">
    <property type="entry name" value="RsmI"/>
    <property type="match status" value="1"/>
</dbReference>
<dbReference type="InterPro" id="IPR000878">
    <property type="entry name" value="4pyrrol_Mease"/>
</dbReference>
<dbReference type="InterPro" id="IPR018063">
    <property type="entry name" value="SAM_MeTrfase_RsmI_CS"/>
</dbReference>
<dbReference type="SUPFAM" id="SSF53790">
    <property type="entry name" value="Tetrapyrrole methylase"/>
    <property type="match status" value="1"/>
</dbReference>
<dbReference type="FunFam" id="3.40.1010.10:FF:000007">
    <property type="entry name" value="Ribosomal RNA small subunit methyltransferase I"/>
    <property type="match status" value="1"/>
</dbReference>
<keyword evidence="5 6" id="KW-0949">S-adenosyl-L-methionine</keyword>
<keyword evidence="2 6" id="KW-0698">rRNA processing</keyword>
<dbReference type="PANTHER" id="PTHR46111">
    <property type="entry name" value="RIBOSOMAL RNA SMALL SUBUNIT METHYLTRANSFERASE I"/>
    <property type="match status" value="1"/>
</dbReference>
<evidence type="ECO:0000256" key="1">
    <source>
        <dbReference type="ARBA" id="ARBA00022490"/>
    </source>
</evidence>
<dbReference type="KEGG" id="dog:HP555_12670"/>
<evidence type="ECO:0000256" key="5">
    <source>
        <dbReference type="ARBA" id="ARBA00022691"/>
    </source>
</evidence>
<protein>
    <recommendedName>
        <fullName evidence="6">Ribosomal RNA small subunit methyltransferase I</fullName>
        <ecNumber evidence="6">2.1.1.198</ecNumber>
    </recommendedName>
    <alternativeName>
        <fullName evidence="6">16S rRNA 2'-O-ribose C1402 methyltransferase</fullName>
    </alternativeName>
    <alternativeName>
        <fullName evidence="6">rRNA (cytidine-2'-O-)-methyltransferase RsmI</fullName>
    </alternativeName>
</protein>
<accession>A0A7T5VF75</accession>
<dbReference type="InterPro" id="IPR014777">
    <property type="entry name" value="4pyrrole_Mease_sub1"/>
</dbReference>
<comment type="subcellular location">
    <subcellularLocation>
        <location evidence="6">Cytoplasm</location>
    </subcellularLocation>
</comment>
<dbReference type="Pfam" id="PF00590">
    <property type="entry name" value="TP_methylase"/>
    <property type="match status" value="1"/>
</dbReference>
<evidence type="ECO:0000313" key="8">
    <source>
        <dbReference type="EMBL" id="QQG66662.1"/>
    </source>
</evidence>
<evidence type="ECO:0000256" key="4">
    <source>
        <dbReference type="ARBA" id="ARBA00022679"/>
    </source>
</evidence>
<dbReference type="EMBL" id="CP054140">
    <property type="protein sequence ID" value="QQG66662.1"/>
    <property type="molecule type" value="Genomic_DNA"/>
</dbReference>
<keyword evidence="4 6" id="KW-0808">Transferase</keyword>
<evidence type="ECO:0000256" key="3">
    <source>
        <dbReference type="ARBA" id="ARBA00022603"/>
    </source>
</evidence>
<dbReference type="HAMAP" id="MF_01877">
    <property type="entry name" value="16SrRNA_methyltr_I"/>
    <property type="match status" value="1"/>
</dbReference>
<dbReference type="InterPro" id="IPR014776">
    <property type="entry name" value="4pyrrole_Mease_sub2"/>
</dbReference>
<keyword evidence="3 6" id="KW-0489">Methyltransferase</keyword>
<evidence type="ECO:0000256" key="6">
    <source>
        <dbReference type="HAMAP-Rule" id="MF_01877"/>
    </source>
</evidence>
<evidence type="ECO:0000256" key="2">
    <source>
        <dbReference type="ARBA" id="ARBA00022552"/>
    </source>
</evidence>
<dbReference type="Proteomes" id="UP000596092">
    <property type="component" value="Chromosome"/>
</dbReference>
<dbReference type="InterPro" id="IPR035996">
    <property type="entry name" value="4pyrrol_Methylase_sf"/>
</dbReference>
<comment type="similarity">
    <text evidence="6">Belongs to the methyltransferase superfamily. RsmI family.</text>
</comment>
<feature type="domain" description="Tetrapyrrole methylase" evidence="7">
    <location>
        <begin position="17"/>
        <end position="215"/>
    </location>
</feature>
<reference evidence="8 9" key="1">
    <citation type="submission" date="2020-05" db="EMBL/GenBank/DDBJ databases">
        <title>Complete genome of Desulfobulbus oligotrophicus.</title>
        <authorList>
            <person name="Podar M."/>
        </authorList>
    </citation>
    <scope>NUCLEOTIDE SEQUENCE [LARGE SCALE GENOMIC DNA]</scope>
    <source>
        <strain evidence="8 9">Prop6</strain>
    </source>
</reference>